<accession>A0AA35SQ07</accession>
<dbReference type="EMBL" id="CASHTH010002642">
    <property type="protein sequence ID" value="CAI8033137.1"/>
    <property type="molecule type" value="Genomic_DNA"/>
</dbReference>
<dbReference type="Proteomes" id="UP001174909">
    <property type="component" value="Unassembled WGS sequence"/>
</dbReference>
<proteinExistence type="predicted"/>
<reference evidence="1" key="1">
    <citation type="submission" date="2023-03" db="EMBL/GenBank/DDBJ databases">
        <authorList>
            <person name="Steffen K."/>
            <person name="Cardenas P."/>
        </authorList>
    </citation>
    <scope>NUCLEOTIDE SEQUENCE</scope>
</reference>
<dbReference type="AlphaFoldDB" id="A0AA35SQ07"/>
<comment type="caution">
    <text evidence="1">The sequence shown here is derived from an EMBL/GenBank/DDBJ whole genome shotgun (WGS) entry which is preliminary data.</text>
</comment>
<protein>
    <submittedName>
        <fullName evidence="1">Uncharacterized protein</fullName>
    </submittedName>
</protein>
<dbReference type="PROSITE" id="PS51257">
    <property type="entry name" value="PROKAR_LIPOPROTEIN"/>
    <property type="match status" value="1"/>
</dbReference>
<name>A0AA35SQ07_GEOBA</name>
<evidence type="ECO:0000313" key="2">
    <source>
        <dbReference type="Proteomes" id="UP001174909"/>
    </source>
</evidence>
<sequence length="38" mass="4012">MQRVTGLRAVLASSCISISSACGLTSTLTTLYPHMGRK</sequence>
<evidence type="ECO:0000313" key="1">
    <source>
        <dbReference type="EMBL" id="CAI8033137.1"/>
    </source>
</evidence>
<gene>
    <name evidence="1" type="ORF">GBAR_LOCUS18689</name>
</gene>
<keyword evidence="2" id="KW-1185">Reference proteome</keyword>
<organism evidence="1 2">
    <name type="scientific">Geodia barretti</name>
    <name type="common">Barrett's horny sponge</name>
    <dbReference type="NCBI Taxonomy" id="519541"/>
    <lineage>
        <taxon>Eukaryota</taxon>
        <taxon>Metazoa</taxon>
        <taxon>Porifera</taxon>
        <taxon>Demospongiae</taxon>
        <taxon>Heteroscleromorpha</taxon>
        <taxon>Tetractinellida</taxon>
        <taxon>Astrophorina</taxon>
        <taxon>Geodiidae</taxon>
        <taxon>Geodia</taxon>
    </lineage>
</organism>